<name>A0A2T7W9U4_MICTE</name>
<dbReference type="EMBL" id="QDFT01000032">
    <property type="protein sequence ID" value="PVE67919.1"/>
    <property type="molecule type" value="Genomic_DNA"/>
</dbReference>
<dbReference type="RefSeq" id="WP_116538130.1">
    <property type="nucleotide sequence ID" value="NZ_QDFT01000032.1"/>
</dbReference>
<proteinExistence type="predicted"/>
<sequence>MNTVGHYKDFFAAAAQVIPVLALALVLEARLIANRYSKKNAFGQRGLRVAWGLFLGLLAFLIVQALVSSLNALTKDQQATMSGWDWYAYLVTWTAIYLGSAAVVTIPITAIVISAVADVIGYLLLRVPWGPAQKLRREIIVEIRQTEQDVNDARDTQRDFVVVASKFLVVGFSGKRSAESALRDYVRTSPWMTESERRDHVSYFEKNIKTFEEAILDGEKAWKRHKKAKKLARRLETAIQRQKSILSKVDEIVTNGGSPAQIERQRRQLAQASRH</sequence>
<comment type="caution">
    <text evidence="2">The sequence shown here is derived from an EMBL/GenBank/DDBJ whole genome shotgun (WGS) entry which is preliminary data.</text>
</comment>
<keyword evidence="1" id="KW-1133">Transmembrane helix</keyword>
<evidence type="ECO:0000313" key="2">
    <source>
        <dbReference type="EMBL" id="PVE67919.1"/>
    </source>
</evidence>
<gene>
    <name evidence="2" type="ORF">DC432_12225</name>
</gene>
<protein>
    <submittedName>
        <fullName evidence="2">Uncharacterized protein</fullName>
    </submittedName>
</protein>
<evidence type="ECO:0000313" key="3">
    <source>
        <dbReference type="Proteomes" id="UP000244649"/>
    </source>
</evidence>
<keyword evidence="1" id="KW-0472">Membrane</keyword>
<accession>A0A2T7W9U4</accession>
<dbReference type="Proteomes" id="UP000244649">
    <property type="component" value="Unassembled WGS sequence"/>
</dbReference>
<evidence type="ECO:0000256" key="1">
    <source>
        <dbReference type="SAM" id="Phobius"/>
    </source>
</evidence>
<feature type="transmembrane region" description="Helical" evidence="1">
    <location>
        <begin position="12"/>
        <end position="33"/>
    </location>
</feature>
<feature type="transmembrane region" description="Helical" evidence="1">
    <location>
        <begin position="53"/>
        <end position="74"/>
    </location>
</feature>
<dbReference type="AlphaFoldDB" id="A0A2T7W9U4"/>
<reference evidence="2 3" key="1">
    <citation type="submission" date="2018-04" db="EMBL/GenBank/DDBJ databases">
        <authorList>
            <person name="Go L.Y."/>
            <person name="Mitchell J.A."/>
        </authorList>
    </citation>
    <scope>NUCLEOTIDE SEQUENCE [LARGE SCALE GENOMIC DNA]</scope>
    <source>
        <strain evidence="2 3">TPD7010</strain>
    </source>
</reference>
<feature type="transmembrane region" description="Helical" evidence="1">
    <location>
        <begin position="94"/>
        <end position="125"/>
    </location>
</feature>
<keyword evidence="1" id="KW-0812">Transmembrane</keyword>
<organism evidence="2 3">
    <name type="scientific">Microbacterium testaceum</name>
    <name type="common">Aureobacterium testaceum</name>
    <name type="synonym">Brevibacterium testaceum</name>
    <dbReference type="NCBI Taxonomy" id="2033"/>
    <lineage>
        <taxon>Bacteria</taxon>
        <taxon>Bacillati</taxon>
        <taxon>Actinomycetota</taxon>
        <taxon>Actinomycetes</taxon>
        <taxon>Micrococcales</taxon>
        <taxon>Microbacteriaceae</taxon>
        <taxon>Microbacterium</taxon>
    </lineage>
</organism>